<evidence type="ECO:0000313" key="1">
    <source>
        <dbReference type="EMBL" id="NLP62336.1"/>
    </source>
</evidence>
<organism evidence="1 2">
    <name type="scientific">Paraburkholderia sacchari</name>
    <dbReference type="NCBI Taxonomy" id="159450"/>
    <lineage>
        <taxon>Bacteria</taxon>
        <taxon>Pseudomonadati</taxon>
        <taxon>Pseudomonadota</taxon>
        <taxon>Betaproteobacteria</taxon>
        <taxon>Burkholderiales</taxon>
        <taxon>Burkholderiaceae</taxon>
        <taxon>Paraburkholderia</taxon>
    </lineage>
</organism>
<proteinExistence type="predicted"/>
<keyword evidence="2" id="KW-1185">Reference proteome</keyword>
<name>A0A8T6ZC64_9BURK</name>
<dbReference type="Proteomes" id="UP000030460">
    <property type="component" value="Unassembled WGS sequence"/>
</dbReference>
<dbReference type="RefSeq" id="WP_084225089.1">
    <property type="nucleotide sequence ID" value="NZ_CADFGF010000003.1"/>
</dbReference>
<reference evidence="1" key="2">
    <citation type="submission" date="2020-04" db="EMBL/GenBank/DDBJ databases">
        <authorList>
            <person name="Alexandrino P."/>
            <person name="Mendonca T."/>
            <person name="Guaman L."/>
            <person name="Cherix J."/>
            <person name="Lozano-Sakalauskas G."/>
            <person name="Fujita A."/>
            <person name="Filho E.R."/>
            <person name="Long P."/>
            <person name="Padilla G."/>
            <person name="Taciro M.K."/>
            <person name="Gomez J.G."/>
            <person name="Silva L.F."/>
            <person name="Torres M."/>
        </authorList>
    </citation>
    <scope>NUCLEOTIDE SEQUENCE</scope>
    <source>
        <strain evidence="1">LMG 19450</strain>
    </source>
</reference>
<accession>A0A8T6ZC64</accession>
<protein>
    <submittedName>
        <fullName evidence="1">Uncharacterized protein</fullName>
    </submittedName>
</protein>
<dbReference type="EMBL" id="JTDB02000003">
    <property type="protein sequence ID" value="NLP62336.1"/>
    <property type="molecule type" value="Genomic_DNA"/>
</dbReference>
<gene>
    <name evidence="1" type="ORF">NH14_014365</name>
</gene>
<dbReference type="OrthoDB" id="9124960at2"/>
<dbReference type="AlphaFoldDB" id="A0A8T6ZC64"/>
<comment type="caution">
    <text evidence="1">The sequence shown here is derived from an EMBL/GenBank/DDBJ whole genome shotgun (WGS) entry which is preliminary data.</text>
</comment>
<sequence>MMTTSLIEIRTFDSPEEIRELPNFLEDNPITVASYKRLIGDYNFGEEVSCCFEKDNGNLCREGHKRGWVAELLDGSVTIIGNHCAETRFGADSRLIADGNRYLTEKRRRARLAGILSQIAEKVQRLGRLGRLRADLKSLEERIQTFTGELSPTILRRMTDMARTGQTVVTFTAVKVREYRDEDGKLKHERSPFQQSLGALNALELIRRPSFFTIYDAIKDVERAHEEAEQLGPKPKISEVDTLANRLNDYDRILKDGSRLLDLEQVFFSNNFLLLCFLEADKTERFKAARIAMRRSGIAGGKDEAKAWLADQEKEIKRQLGIDAIEIR</sequence>
<evidence type="ECO:0000313" key="2">
    <source>
        <dbReference type="Proteomes" id="UP000030460"/>
    </source>
</evidence>
<reference evidence="1" key="1">
    <citation type="journal article" date="2015" name="Genome Announc.">
        <title>Draft Genome Sequence of the Polyhydroxyalkanoate-Producing Bacterium Burkholderia sacchari LMG 19450 Isolated from Brazilian Sugarcane Plantation Soil.</title>
        <authorList>
            <person name="Alexandrino P.M."/>
            <person name="Mendonca T.T."/>
            <person name="Guaman Bautista L.P."/>
            <person name="Cherix J."/>
            <person name="Lozano-Sakalauskas G.C."/>
            <person name="Fujita A."/>
            <person name="Ramos Filho E."/>
            <person name="Long P."/>
            <person name="Padilla G."/>
            <person name="Taciro M.K."/>
            <person name="Gomez J.G."/>
            <person name="Silva L.F."/>
        </authorList>
    </citation>
    <scope>NUCLEOTIDE SEQUENCE</scope>
    <source>
        <strain evidence="1">LMG 19450</strain>
    </source>
</reference>